<dbReference type="GO" id="GO:0004984">
    <property type="term" value="F:olfactory receptor activity"/>
    <property type="evidence" value="ECO:0007669"/>
    <property type="project" value="InterPro"/>
</dbReference>
<keyword evidence="5" id="KW-0552">Olfaction</keyword>
<dbReference type="PRINTS" id="PR00245">
    <property type="entry name" value="OLFACTORYR"/>
</dbReference>
<evidence type="ECO:0000256" key="6">
    <source>
        <dbReference type="ARBA" id="ARBA00022989"/>
    </source>
</evidence>
<feature type="transmembrane region" description="Helical" evidence="12">
    <location>
        <begin position="138"/>
        <end position="156"/>
    </location>
</feature>
<dbReference type="InterPro" id="IPR047132">
    <property type="entry name" value="Olfact_rcpt_6C-like"/>
</dbReference>
<feature type="transmembrane region" description="Helical" evidence="12">
    <location>
        <begin position="60"/>
        <end position="79"/>
    </location>
</feature>
<organism evidence="14 15">
    <name type="scientific">Eublepharis macularius</name>
    <name type="common">Leopard gecko</name>
    <name type="synonym">Cyrtodactylus macularius</name>
    <dbReference type="NCBI Taxonomy" id="481883"/>
    <lineage>
        <taxon>Eukaryota</taxon>
        <taxon>Metazoa</taxon>
        <taxon>Chordata</taxon>
        <taxon>Craniata</taxon>
        <taxon>Vertebrata</taxon>
        <taxon>Euteleostomi</taxon>
        <taxon>Lepidosauria</taxon>
        <taxon>Squamata</taxon>
        <taxon>Bifurcata</taxon>
        <taxon>Gekkota</taxon>
        <taxon>Eublepharidae</taxon>
        <taxon>Eublepharinae</taxon>
        <taxon>Eublepharis</taxon>
    </lineage>
</organism>
<evidence type="ECO:0000256" key="1">
    <source>
        <dbReference type="ARBA" id="ARBA00004651"/>
    </source>
</evidence>
<dbReference type="Proteomes" id="UP001190640">
    <property type="component" value="Chromosome 12"/>
</dbReference>
<dbReference type="InterPro" id="IPR000725">
    <property type="entry name" value="Olfact_rcpt"/>
</dbReference>
<evidence type="ECO:0000256" key="7">
    <source>
        <dbReference type="ARBA" id="ARBA00023040"/>
    </source>
</evidence>
<dbReference type="GO" id="GO:0005886">
    <property type="term" value="C:plasma membrane"/>
    <property type="evidence" value="ECO:0007669"/>
    <property type="project" value="UniProtKB-SubCell"/>
</dbReference>
<dbReference type="GO" id="GO:0004930">
    <property type="term" value="F:G protein-coupled receptor activity"/>
    <property type="evidence" value="ECO:0007669"/>
    <property type="project" value="UniProtKB-KW"/>
</dbReference>
<evidence type="ECO:0000256" key="12">
    <source>
        <dbReference type="SAM" id="Phobius"/>
    </source>
</evidence>
<dbReference type="SUPFAM" id="SSF81321">
    <property type="entry name" value="Family A G protein-coupled receptor-like"/>
    <property type="match status" value="1"/>
</dbReference>
<keyword evidence="7" id="KW-0297">G-protein coupled receptor</keyword>
<feature type="transmembrane region" description="Helical" evidence="12">
    <location>
        <begin position="20"/>
        <end position="48"/>
    </location>
</feature>
<keyword evidence="4 12" id="KW-0812">Transmembrane</keyword>
<dbReference type="RefSeq" id="XP_054850431.1">
    <property type="nucleotide sequence ID" value="XM_054994456.1"/>
</dbReference>
<dbReference type="FunFam" id="1.20.1070.10:FF:000010">
    <property type="entry name" value="Olfactory receptor"/>
    <property type="match status" value="1"/>
</dbReference>
<keyword evidence="11" id="KW-0807">Transducer</keyword>
<evidence type="ECO:0000259" key="13">
    <source>
        <dbReference type="PROSITE" id="PS50262"/>
    </source>
</evidence>
<evidence type="ECO:0000256" key="10">
    <source>
        <dbReference type="ARBA" id="ARBA00023180"/>
    </source>
</evidence>
<evidence type="ECO:0000313" key="14">
    <source>
        <dbReference type="Proteomes" id="UP001190640"/>
    </source>
</evidence>
<evidence type="ECO:0000256" key="9">
    <source>
        <dbReference type="ARBA" id="ARBA00023170"/>
    </source>
</evidence>
<dbReference type="PRINTS" id="PR00237">
    <property type="entry name" value="GPCRRHODOPSN"/>
</dbReference>
<keyword evidence="6 12" id="KW-1133">Transmembrane helix</keyword>
<keyword evidence="10" id="KW-0325">Glycoprotein</keyword>
<dbReference type="Gene3D" id="1.20.1070.10">
    <property type="entry name" value="Rhodopsin 7-helix transmembrane proteins"/>
    <property type="match status" value="1"/>
</dbReference>
<feature type="transmembrane region" description="Helical" evidence="12">
    <location>
        <begin position="271"/>
        <end position="290"/>
    </location>
</feature>
<feature type="transmembrane region" description="Helical" evidence="12">
    <location>
        <begin position="240"/>
        <end position="259"/>
    </location>
</feature>
<name>A0AA97K7N4_EUBMA</name>
<dbReference type="PANTHER" id="PTHR26454:SF30">
    <property type="entry name" value="OLFACTORY RECEPTOR 6X1"/>
    <property type="match status" value="1"/>
</dbReference>
<evidence type="ECO:0000256" key="3">
    <source>
        <dbReference type="ARBA" id="ARBA00022606"/>
    </source>
</evidence>
<evidence type="ECO:0000256" key="2">
    <source>
        <dbReference type="ARBA" id="ARBA00022475"/>
    </source>
</evidence>
<keyword evidence="14" id="KW-1185">Reference proteome</keyword>
<feature type="domain" description="G-protein coupled receptors family 1 profile" evidence="13">
    <location>
        <begin position="39"/>
        <end position="288"/>
    </location>
</feature>
<evidence type="ECO:0000313" key="15">
    <source>
        <dbReference type="RefSeq" id="XP_054850431.1"/>
    </source>
</evidence>
<dbReference type="InterPro" id="IPR017452">
    <property type="entry name" value="GPCR_Rhodpsn_7TM"/>
</dbReference>
<dbReference type="CDD" id="cd15912">
    <property type="entry name" value="7tmA_OR6C-like"/>
    <property type="match status" value="1"/>
</dbReference>
<dbReference type="AlphaFoldDB" id="A0AA97K7N4"/>
<keyword evidence="2" id="KW-1003">Cell membrane</keyword>
<dbReference type="KEGG" id="emc:129339881"/>
<keyword evidence="9" id="KW-0675">Receptor</keyword>
<accession>A0AA97K7N4</accession>
<sequence length="325" mass="36660">MMNTSIVTEFVLLGFPFLHPIRSFCFLVVLVMYCLSVLGNGFILTIVLIDQKLQTPMYGFLCNLAFLEICYTSIIIPKLLQTFVNTRTTICYHCCMTQIFFIFSFAVVQLLILTVMAFDRYVAICKPLHYPVIMTKKVCIQLAMGCWLVGFAYNFFEAVQLWTSPFCDSNIVDHFFCDFGPVLSLSCADTRLLEFLGLLSAISIVVITLSLIVVSYIYIISTILRIPSSSGRKKAFSTCTSHLTVVSILYGAIAFLYIRPDMHSSFHLSKLVAILSTVVPPMLNPFIYTIRNGEVKEAFWRAVCKTRGPLKRMFLGSIGGTQVFE</sequence>
<feature type="transmembrane region" description="Helical" evidence="12">
    <location>
        <begin position="195"/>
        <end position="219"/>
    </location>
</feature>
<dbReference type="PROSITE" id="PS50262">
    <property type="entry name" value="G_PROTEIN_RECEP_F1_2"/>
    <property type="match status" value="1"/>
</dbReference>
<reference evidence="15" key="1">
    <citation type="submission" date="2025-08" db="UniProtKB">
        <authorList>
            <consortium name="RefSeq"/>
        </authorList>
    </citation>
    <scope>IDENTIFICATION</scope>
    <source>
        <tissue evidence="15">Blood</tissue>
    </source>
</reference>
<feature type="transmembrane region" description="Helical" evidence="12">
    <location>
        <begin position="99"/>
        <end position="118"/>
    </location>
</feature>
<dbReference type="Pfam" id="PF13853">
    <property type="entry name" value="7tm_4"/>
    <property type="match status" value="1"/>
</dbReference>
<proteinExistence type="predicted"/>
<dbReference type="GeneID" id="129339881"/>
<evidence type="ECO:0000256" key="5">
    <source>
        <dbReference type="ARBA" id="ARBA00022725"/>
    </source>
</evidence>
<evidence type="ECO:0000256" key="11">
    <source>
        <dbReference type="ARBA" id="ARBA00023224"/>
    </source>
</evidence>
<keyword evidence="3" id="KW-0716">Sensory transduction</keyword>
<dbReference type="PANTHER" id="PTHR26454">
    <property type="entry name" value="OLFACTORY RECEPTOR"/>
    <property type="match status" value="1"/>
</dbReference>
<dbReference type="InterPro" id="IPR000276">
    <property type="entry name" value="GPCR_Rhodpsn"/>
</dbReference>
<gene>
    <name evidence="15" type="primary">LOC129339881</name>
</gene>
<protein>
    <submittedName>
        <fullName evidence="15">Olfactory receptor 6X1-like</fullName>
    </submittedName>
</protein>
<evidence type="ECO:0000256" key="8">
    <source>
        <dbReference type="ARBA" id="ARBA00023136"/>
    </source>
</evidence>
<comment type="subcellular location">
    <subcellularLocation>
        <location evidence="1">Cell membrane</location>
        <topology evidence="1">Multi-pass membrane protein</topology>
    </subcellularLocation>
</comment>
<evidence type="ECO:0000256" key="4">
    <source>
        <dbReference type="ARBA" id="ARBA00022692"/>
    </source>
</evidence>
<keyword evidence="8 12" id="KW-0472">Membrane</keyword>